<gene>
    <name evidence="1" type="ORF">HU137_08080</name>
</gene>
<sequence length="75" mass="8898">MSREILIENAIGKIKLLPESKIQEINDFVDFLLFKIDEEITTENIQQIVSESSSFDFLNEERELYNESDLKIRFK</sequence>
<protein>
    <recommendedName>
        <fullName evidence="3">DUF2281 domain-containing protein</fullName>
    </recommendedName>
</protein>
<dbReference type="Proteomes" id="UP000552241">
    <property type="component" value="Unassembled WGS sequence"/>
</dbReference>
<proteinExistence type="predicted"/>
<dbReference type="AlphaFoldDB" id="A0A838ZPH5"/>
<evidence type="ECO:0000313" key="1">
    <source>
        <dbReference type="EMBL" id="MBA5629726.1"/>
    </source>
</evidence>
<reference evidence="1 2" key="1">
    <citation type="submission" date="2020-07" db="EMBL/GenBank/DDBJ databases">
        <title>Moheibacter lacus sp. nov., a member of the family Flavobacteriaceae isolated from freshwater lake sediment.</title>
        <authorList>
            <person name="Liu Y."/>
        </authorList>
    </citation>
    <scope>NUCLEOTIDE SEQUENCE [LARGE SCALE GENOMIC DNA]</scope>
    <source>
        <strain evidence="1 2">BDHS18</strain>
    </source>
</reference>
<accession>A0A838ZPH5</accession>
<evidence type="ECO:0000313" key="2">
    <source>
        <dbReference type="Proteomes" id="UP000552241"/>
    </source>
</evidence>
<dbReference type="RefSeq" id="WP_182043268.1">
    <property type="nucleotide sequence ID" value="NZ_JACDZE010000001.1"/>
</dbReference>
<name>A0A838ZPH5_9FLAO</name>
<dbReference type="EMBL" id="JACDZE010000001">
    <property type="protein sequence ID" value="MBA5629726.1"/>
    <property type="molecule type" value="Genomic_DNA"/>
</dbReference>
<comment type="caution">
    <text evidence="1">The sequence shown here is derived from an EMBL/GenBank/DDBJ whole genome shotgun (WGS) entry which is preliminary data.</text>
</comment>
<keyword evidence="2" id="KW-1185">Reference proteome</keyword>
<evidence type="ECO:0008006" key="3">
    <source>
        <dbReference type="Google" id="ProtNLM"/>
    </source>
</evidence>
<organism evidence="1 2">
    <name type="scientific">Moheibacter lacus</name>
    <dbReference type="NCBI Taxonomy" id="2745851"/>
    <lineage>
        <taxon>Bacteria</taxon>
        <taxon>Pseudomonadati</taxon>
        <taxon>Bacteroidota</taxon>
        <taxon>Flavobacteriia</taxon>
        <taxon>Flavobacteriales</taxon>
        <taxon>Weeksellaceae</taxon>
        <taxon>Moheibacter</taxon>
    </lineage>
</organism>